<gene>
    <name evidence="3" type="ORF">L798_00112</name>
</gene>
<evidence type="ECO:0000256" key="1">
    <source>
        <dbReference type="SAM" id="Coils"/>
    </source>
</evidence>
<sequence>MNSRRVQSSISGLERDITNYEAFLSKVINGKVDKPKLNACKPVQNVMKSGVHESSFMPLVAGSSVKDLSPPKLRSNSGKVISRASSTANHVLCKEVFENNTATVEVTVKTKSAIGKCRKRPRSNTSASVPQIHRPVPEGETQKQSSNIQHEMQNHSHSKHRSLSWAHILKDKNTACIIHNAVPKDGDEIDQKEVYANPRRLIHSSKRSNKYLVTDVSLSSSTSDANLNDEESLHCIDRSIQCSFPEIKVNDDKQKLPSKYNSNNGGTNFSMFSPVRTLNLLVNELRGKLQKSEEDGNVRRIITDMEHTLMFIPSQVNAREKDHIDDIPTRDETLIARPYQVEYIPMKPAKTSHSKPVVLPSVKFSEQSFSRQFKHRLPPSHEQQRGPTVLQSSAHTQLVSEETTSGTQTVQRELEVKCARLECELKQIELTCDQLRKERDALNEKIEGEKEELEVLAKKEKDYLVTINCLSSNLENMKKKADEQGKAVSELLASNAQLKEENKELLPLHDAKAVLSRHLKERSKEEENIHAQLQIMKLEREKFEILLVSKDKEVEKLKQELMDIQAFTSEQLLNLKSFAAVHKTANEIDKGDLDIEKRSIISDDTEPDPLSTEIALSLEKAQRGREMEKQPVCSSPTSTITSSVGIYPAWQNISRISLSHKDDVNKFSSREMFVLPPTRNNNNNMNESENDSGIEGNRSFSFIKPRSPEFKSFLVDSLSENVATESRSESSTIEPKTHEELKNKLRSLFERLKRQTKMGIGVSLPSPPRHCSEISEPSGMSQWSEVSDVVSTSSVNLNKEKFGLSTSDTSFESKFETNKLKH</sequence>
<protein>
    <submittedName>
        <fullName evidence="3">Uncharacterized protein</fullName>
    </submittedName>
</protein>
<dbReference type="InParanoid" id="A0A067RKV3"/>
<feature type="coiled-coil region" evidence="1">
    <location>
        <begin position="411"/>
        <end position="463"/>
    </location>
</feature>
<dbReference type="Proteomes" id="UP000027135">
    <property type="component" value="Unassembled WGS sequence"/>
</dbReference>
<dbReference type="AlphaFoldDB" id="A0A067RKV3"/>
<keyword evidence="4" id="KW-1185">Reference proteome</keyword>
<feature type="compositionally biased region" description="Polar residues" evidence="2">
    <location>
        <begin position="385"/>
        <end position="410"/>
    </location>
</feature>
<evidence type="ECO:0000313" key="4">
    <source>
        <dbReference type="Proteomes" id="UP000027135"/>
    </source>
</evidence>
<dbReference type="EMBL" id="KK852411">
    <property type="protein sequence ID" value="KDR24462.1"/>
    <property type="molecule type" value="Genomic_DNA"/>
</dbReference>
<feature type="region of interest" description="Disordered" evidence="2">
    <location>
        <begin position="760"/>
        <end position="782"/>
    </location>
</feature>
<dbReference type="eggNOG" id="ENOG502SY3F">
    <property type="taxonomic scope" value="Eukaryota"/>
</dbReference>
<feature type="coiled-coil region" evidence="1">
    <location>
        <begin position="521"/>
        <end position="560"/>
    </location>
</feature>
<proteinExistence type="predicted"/>
<name>A0A067RKV3_ZOONE</name>
<feature type="region of interest" description="Disordered" evidence="2">
    <location>
        <begin position="376"/>
        <end position="410"/>
    </location>
</feature>
<evidence type="ECO:0000313" key="3">
    <source>
        <dbReference type="EMBL" id="KDR24462.1"/>
    </source>
</evidence>
<reference evidence="3 4" key="1">
    <citation type="journal article" date="2014" name="Nat. Commun.">
        <title>Molecular traces of alternative social organization in a termite genome.</title>
        <authorList>
            <person name="Terrapon N."/>
            <person name="Li C."/>
            <person name="Robertson H.M."/>
            <person name="Ji L."/>
            <person name="Meng X."/>
            <person name="Booth W."/>
            <person name="Chen Z."/>
            <person name="Childers C.P."/>
            <person name="Glastad K.M."/>
            <person name="Gokhale K."/>
            <person name="Gowin J."/>
            <person name="Gronenberg W."/>
            <person name="Hermansen R.A."/>
            <person name="Hu H."/>
            <person name="Hunt B.G."/>
            <person name="Huylmans A.K."/>
            <person name="Khalil S.M."/>
            <person name="Mitchell R.D."/>
            <person name="Munoz-Torres M.C."/>
            <person name="Mustard J.A."/>
            <person name="Pan H."/>
            <person name="Reese J.T."/>
            <person name="Scharf M.E."/>
            <person name="Sun F."/>
            <person name="Vogel H."/>
            <person name="Xiao J."/>
            <person name="Yang W."/>
            <person name="Yang Z."/>
            <person name="Yang Z."/>
            <person name="Zhou J."/>
            <person name="Zhu J."/>
            <person name="Brent C.S."/>
            <person name="Elsik C.G."/>
            <person name="Goodisman M.A."/>
            <person name="Liberles D.A."/>
            <person name="Roe R.M."/>
            <person name="Vargo E.L."/>
            <person name="Vilcinskas A."/>
            <person name="Wang J."/>
            <person name="Bornberg-Bauer E."/>
            <person name="Korb J."/>
            <person name="Zhang G."/>
            <person name="Liebig J."/>
        </authorList>
    </citation>
    <scope>NUCLEOTIDE SEQUENCE [LARGE SCALE GENOMIC DNA]</scope>
    <source>
        <tissue evidence="3">Whole organism</tissue>
    </source>
</reference>
<dbReference type="STRING" id="136037.A0A067RKV3"/>
<accession>A0A067RKV3</accession>
<organism evidence="3 4">
    <name type="scientific">Zootermopsis nevadensis</name>
    <name type="common">Dampwood termite</name>
    <dbReference type="NCBI Taxonomy" id="136037"/>
    <lineage>
        <taxon>Eukaryota</taxon>
        <taxon>Metazoa</taxon>
        <taxon>Ecdysozoa</taxon>
        <taxon>Arthropoda</taxon>
        <taxon>Hexapoda</taxon>
        <taxon>Insecta</taxon>
        <taxon>Pterygota</taxon>
        <taxon>Neoptera</taxon>
        <taxon>Polyneoptera</taxon>
        <taxon>Dictyoptera</taxon>
        <taxon>Blattodea</taxon>
        <taxon>Blattoidea</taxon>
        <taxon>Termitoidae</taxon>
        <taxon>Termopsidae</taxon>
        <taxon>Zootermopsis</taxon>
    </lineage>
</organism>
<keyword evidence="1" id="KW-0175">Coiled coil</keyword>
<feature type="region of interest" description="Disordered" evidence="2">
    <location>
        <begin position="674"/>
        <end position="696"/>
    </location>
</feature>
<evidence type="ECO:0000256" key="2">
    <source>
        <dbReference type="SAM" id="MobiDB-lite"/>
    </source>
</evidence>
<feature type="region of interest" description="Disordered" evidence="2">
    <location>
        <begin position="117"/>
        <end position="149"/>
    </location>
</feature>
<dbReference type="OrthoDB" id="8193820at2759"/>